<evidence type="ECO:0000313" key="2">
    <source>
        <dbReference type="Proteomes" id="UP000295172"/>
    </source>
</evidence>
<accession>A0A4R4WI44</accession>
<dbReference type="EMBL" id="SMKR01000161">
    <property type="protein sequence ID" value="TDD17097.1"/>
    <property type="molecule type" value="Genomic_DNA"/>
</dbReference>
<dbReference type="OrthoDB" id="5197454at2"/>
<name>A0A4R4WI44_9ACTN</name>
<organism evidence="1 2">
    <name type="scientific">Kribbella turkmenica</name>
    <dbReference type="NCBI Taxonomy" id="2530375"/>
    <lineage>
        <taxon>Bacteria</taxon>
        <taxon>Bacillati</taxon>
        <taxon>Actinomycetota</taxon>
        <taxon>Actinomycetes</taxon>
        <taxon>Propionibacteriales</taxon>
        <taxon>Kribbellaceae</taxon>
        <taxon>Kribbella</taxon>
    </lineage>
</organism>
<protein>
    <submittedName>
        <fullName evidence="1">Uncharacterized protein</fullName>
    </submittedName>
</protein>
<keyword evidence="2" id="KW-1185">Reference proteome</keyword>
<sequence>MAMYRHLDHIAAGAPESVIASARQYASEYGGLRFRVLGGVLEGDLWLAARRPRLSITRAPDGTYMYLAADHGDAQCALVISESGAFGSSWTREFGGLFDSVEHMLECVALWDQVEGWLYVTVFTGDPDKAVELADGLVADEASAGTTSRWWIGADSAVVVEPYLTAAARTTPQVTVLARTNHEAARLATLFSTLPPLNTGFAAAHLRATVGRSGGA</sequence>
<comment type="caution">
    <text evidence="1">The sequence shown here is derived from an EMBL/GenBank/DDBJ whole genome shotgun (WGS) entry which is preliminary data.</text>
</comment>
<reference evidence="1 2" key="1">
    <citation type="submission" date="2019-02" db="EMBL/GenBank/DDBJ databases">
        <title>Draft genome sequences of novel Actinobacteria.</title>
        <authorList>
            <person name="Sahin N."/>
            <person name="Ay H."/>
            <person name="Saygin H."/>
        </authorList>
    </citation>
    <scope>NUCLEOTIDE SEQUENCE [LARGE SCALE GENOMIC DNA]</scope>
    <source>
        <strain evidence="1 2">16K104</strain>
    </source>
</reference>
<dbReference type="AlphaFoldDB" id="A0A4R4WI44"/>
<dbReference type="Proteomes" id="UP000295172">
    <property type="component" value="Unassembled WGS sequence"/>
</dbReference>
<gene>
    <name evidence="1" type="ORF">E1218_28585</name>
</gene>
<evidence type="ECO:0000313" key="1">
    <source>
        <dbReference type="EMBL" id="TDD17097.1"/>
    </source>
</evidence>
<proteinExistence type="predicted"/>
<dbReference type="RefSeq" id="WP_132325785.1">
    <property type="nucleotide sequence ID" value="NZ_SMKR01000161.1"/>
</dbReference>